<evidence type="ECO:0000256" key="1">
    <source>
        <dbReference type="SAM" id="SignalP"/>
    </source>
</evidence>
<reference evidence="2 3" key="1">
    <citation type="journal article" date="2021" name="Nat. Commun.">
        <title>Genetic determinants of endophytism in the Arabidopsis root mycobiome.</title>
        <authorList>
            <person name="Mesny F."/>
            <person name="Miyauchi S."/>
            <person name="Thiergart T."/>
            <person name="Pickel B."/>
            <person name="Atanasova L."/>
            <person name="Karlsson M."/>
            <person name="Huettel B."/>
            <person name="Barry K.W."/>
            <person name="Haridas S."/>
            <person name="Chen C."/>
            <person name="Bauer D."/>
            <person name="Andreopoulos W."/>
            <person name="Pangilinan J."/>
            <person name="LaButti K."/>
            <person name="Riley R."/>
            <person name="Lipzen A."/>
            <person name="Clum A."/>
            <person name="Drula E."/>
            <person name="Henrissat B."/>
            <person name="Kohler A."/>
            <person name="Grigoriev I.V."/>
            <person name="Martin F.M."/>
            <person name="Hacquard S."/>
        </authorList>
    </citation>
    <scope>NUCLEOTIDE SEQUENCE [LARGE SCALE GENOMIC DNA]</scope>
    <source>
        <strain evidence="2 3">MPI-CAGE-CH-0241</strain>
    </source>
</reference>
<evidence type="ECO:0000313" key="2">
    <source>
        <dbReference type="EMBL" id="KAH6874304.1"/>
    </source>
</evidence>
<organism evidence="2 3">
    <name type="scientific">Thelonectria olida</name>
    <dbReference type="NCBI Taxonomy" id="1576542"/>
    <lineage>
        <taxon>Eukaryota</taxon>
        <taxon>Fungi</taxon>
        <taxon>Dikarya</taxon>
        <taxon>Ascomycota</taxon>
        <taxon>Pezizomycotina</taxon>
        <taxon>Sordariomycetes</taxon>
        <taxon>Hypocreomycetidae</taxon>
        <taxon>Hypocreales</taxon>
        <taxon>Nectriaceae</taxon>
        <taxon>Thelonectria</taxon>
    </lineage>
</organism>
<sequence>MIRNIISLLIWILYPRLSLCMLANRGTKLLIFLGNIVEPNVPYKHWEILRSVLAGDFGRYPTLNSLHMTALWPTCAVSCLEHLCGSECSFSDRSFICSDAALNSSIV</sequence>
<keyword evidence="3" id="KW-1185">Reference proteome</keyword>
<dbReference type="EMBL" id="JAGPYM010000040">
    <property type="protein sequence ID" value="KAH6874304.1"/>
    <property type="molecule type" value="Genomic_DNA"/>
</dbReference>
<dbReference type="AlphaFoldDB" id="A0A9P8VRU0"/>
<keyword evidence="1" id="KW-0732">Signal</keyword>
<accession>A0A9P8VRU0</accession>
<proteinExistence type="predicted"/>
<feature type="non-terminal residue" evidence="2">
    <location>
        <position position="1"/>
    </location>
</feature>
<gene>
    <name evidence="2" type="ORF">B0T10DRAFT_499084</name>
</gene>
<feature type="signal peptide" evidence="1">
    <location>
        <begin position="1"/>
        <end position="20"/>
    </location>
</feature>
<evidence type="ECO:0008006" key="4">
    <source>
        <dbReference type="Google" id="ProtNLM"/>
    </source>
</evidence>
<comment type="caution">
    <text evidence="2">The sequence shown here is derived from an EMBL/GenBank/DDBJ whole genome shotgun (WGS) entry which is preliminary data.</text>
</comment>
<dbReference type="Proteomes" id="UP000777438">
    <property type="component" value="Unassembled WGS sequence"/>
</dbReference>
<feature type="chain" id="PRO_5040478799" description="Secreted protein" evidence="1">
    <location>
        <begin position="21"/>
        <end position="107"/>
    </location>
</feature>
<evidence type="ECO:0000313" key="3">
    <source>
        <dbReference type="Proteomes" id="UP000777438"/>
    </source>
</evidence>
<name>A0A9P8VRU0_9HYPO</name>
<protein>
    <recommendedName>
        <fullName evidence="4">Secreted protein</fullName>
    </recommendedName>
</protein>